<keyword evidence="20" id="KW-1185">Reference proteome</keyword>
<dbReference type="EMBL" id="AOLO01000001">
    <property type="protein sequence ID" value="EMA05298.1"/>
    <property type="molecule type" value="Genomic_DNA"/>
</dbReference>
<dbReference type="Proteomes" id="UP000006469">
    <property type="component" value="Plasmid pHM300"/>
</dbReference>
<evidence type="ECO:0000256" key="5">
    <source>
        <dbReference type="ARBA" id="ARBA00013187"/>
    </source>
</evidence>
<evidence type="ECO:0000256" key="10">
    <source>
        <dbReference type="ARBA" id="ARBA00033381"/>
    </source>
</evidence>
<feature type="compositionally biased region" description="Polar residues" evidence="13">
    <location>
        <begin position="1"/>
        <end position="12"/>
    </location>
</feature>
<keyword evidence="15" id="KW-0614">Plasmid</keyword>
<dbReference type="Proteomes" id="UP000027075">
    <property type="component" value="Plasmid HMPLAS2"/>
</dbReference>
<comment type="cofactor">
    <cofactor evidence="1 12">
        <name>pyridoxal 5'-phosphate</name>
        <dbReference type="ChEBI" id="CHEBI:597326"/>
    </cofactor>
</comment>
<dbReference type="CDD" id="cd06454">
    <property type="entry name" value="KBL_like"/>
    <property type="match status" value="1"/>
</dbReference>
<dbReference type="InterPro" id="IPR015421">
    <property type="entry name" value="PyrdxlP-dep_Trfase_major"/>
</dbReference>
<keyword evidence="6 15" id="KW-0808">Transferase</keyword>
<evidence type="ECO:0000256" key="6">
    <source>
        <dbReference type="ARBA" id="ARBA00022679"/>
    </source>
</evidence>
<evidence type="ECO:0000256" key="13">
    <source>
        <dbReference type="SAM" id="MobiDB-lite"/>
    </source>
</evidence>
<geneLocation type="plasmid" evidence="16 21">
    <name>HMPLAS2</name>
</geneLocation>
<evidence type="ECO:0000259" key="14">
    <source>
        <dbReference type="Pfam" id="PF00155"/>
    </source>
</evidence>
<dbReference type="HOGENOM" id="CLU_015846_11_2_2"/>
<dbReference type="GO" id="GO:0030170">
    <property type="term" value="F:pyridoxal phosphate binding"/>
    <property type="evidence" value="ECO:0007669"/>
    <property type="project" value="InterPro"/>
</dbReference>
<protein>
    <recommendedName>
        <fullName evidence="5">8-amino-7-oxononanoate synthase</fullName>
        <ecNumber evidence="5">2.3.1.47</ecNumber>
    </recommendedName>
    <alternativeName>
        <fullName evidence="9">7-keto-8-amino-pelargonic acid synthase</fullName>
    </alternativeName>
    <alternativeName>
        <fullName evidence="10">8-amino-7-ketopelargonate synthase</fullName>
    </alternativeName>
</protein>
<dbReference type="Proteomes" id="UP000011603">
    <property type="component" value="Unassembled WGS sequence"/>
</dbReference>
<dbReference type="EMBL" id="CP001870">
    <property type="protein sequence ID" value="AFK20912.1"/>
    <property type="molecule type" value="Genomic_DNA"/>
</dbReference>
<reference evidence="16 21" key="4">
    <citation type="submission" date="2014-04" db="EMBL/GenBank/DDBJ databases">
        <title>Transcriptional profiles of Haloferax mediterranei on the basis of nitrogen availability.</title>
        <authorList>
            <person name="Bautista V."/>
        </authorList>
    </citation>
    <scope>NUCLEOTIDE SEQUENCE [LARGE SCALE GENOMIC DNA]</scope>
    <source>
        <strain evidence="16">ATCC 33500</strain>
        <strain evidence="21">ATCC 33500 / DSM 1411 / JCM 8866 / NBRC 14739 / NCIMB 2177 / R-4</strain>
        <plasmid evidence="16">HMPLAS2</plasmid>
        <plasmid evidence="21">Plasmid HMPLAS2</plasmid>
    </source>
</reference>
<feature type="domain" description="Aminotransferase class I/classII large" evidence="14">
    <location>
        <begin position="55"/>
        <end position="393"/>
    </location>
</feature>
<dbReference type="InterPro" id="IPR001917">
    <property type="entry name" value="Aminotrans_II_pyridoxalP_BS"/>
</dbReference>
<organism evidence="15 19">
    <name type="scientific">Haloferax mediterranei (strain ATCC 33500 / DSM 1411 / JCM 8866 / NBRC 14739 / NCIMB 2177 / R-4)</name>
    <name type="common">Halobacterium mediterranei</name>
    <dbReference type="NCBI Taxonomy" id="523841"/>
    <lineage>
        <taxon>Archaea</taxon>
        <taxon>Methanobacteriati</taxon>
        <taxon>Methanobacteriota</taxon>
        <taxon>Stenosarchaea group</taxon>
        <taxon>Halobacteria</taxon>
        <taxon>Halobacteriales</taxon>
        <taxon>Haloferacaceae</taxon>
        <taxon>Haloferax</taxon>
    </lineage>
</organism>
<keyword evidence="15" id="KW-0012">Acyltransferase</keyword>
<dbReference type="InterPro" id="IPR004839">
    <property type="entry name" value="Aminotransferase_I/II_large"/>
</dbReference>
<feature type="region of interest" description="Disordered" evidence="13">
    <location>
        <begin position="1"/>
        <end position="24"/>
    </location>
</feature>
<dbReference type="EC" id="2.3.1.47" evidence="5"/>
<dbReference type="Proteomes" id="UP000299011">
    <property type="component" value="Plasmid pHME322"/>
</dbReference>
<evidence type="ECO:0000313" key="17">
    <source>
        <dbReference type="EMBL" id="EMA05298.1"/>
    </source>
</evidence>
<reference evidence="15" key="1">
    <citation type="journal article" date="2012" name="Appl. Environ. Microbiol.">
        <title>Identification of the haloarchaeal phasin (PhaP) that functions in polyhydroxyalkanoate accumulation and granule formation in Haloferax mediterranei.</title>
        <authorList>
            <person name="Cai S."/>
            <person name="Cai L."/>
            <person name="Liu H."/>
            <person name="Liu X."/>
            <person name="Han J."/>
            <person name="Zhou J."/>
            <person name="Xiang H."/>
        </authorList>
    </citation>
    <scope>NUCLEOTIDE SEQUENCE</scope>
    <source>
        <strain evidence="15">CGMCC 1.2087</strain>
    </source>
</reference>
<evidence type="ECO:0000256" key="12">
    <source>
        <dbReference type="RuleBase" id="RU003693"/>
    </source>
</evidence>
<dbReference type="GO" id="GO:0008710">
    <property type="term" value="F:8-amino-7-oxononanoate synthase activity"/>
    <property type="evidence" value="ECO:0007669"/>
    <property type="project" value="UniProtKB-EC"/>
</dbReference>
<comment type="pathway">
    <text evidence="2">Cofactor biosynthesis; biotin biosynthesis.</text>
</comment>
<evidence type="ECO:0000256" key="11">
    <source>
        <dbReference type="ARBA" id="ARBA00047715"/>
    </source>
</evidence>
<dbReference type="InterPro" id="IPR015422">
    <property type="entry name" value="PyrdxlP-dep_Trfase_small"/>
</dbReference>
<comment type="subunit">
    <text evidence="4">Homodimer.</text>
</comment>
<evidence type="ECO:0000313" key="20">
    <source>
        <dbReference type="Proteomes" id="UP000011603"/>
    </source>
</evidence>
<comment type="catalytic activity">
    <reaction evidence="11">
        <text>6-carboxyhexanoyl-[ACP] + L-alanine + H(+) = (8S)-8-amino-7-oxononanoate + holo-[ACP] + CO2</text>
        <dbReference type="Rhea" id="RHEA:42288"/>
        <dbReference type="Rhea" id="RHEA-COMP:9685"/>
        <dbReference type="Rhea" id="RHEA-COMP:9955"/>
        <dbReference type="ChEBI" id="CHEBI:15378"/>
        <dbReference type="ChEBI" id="CHEBI:16526"/>
        <dbReference type="ChEBI" id="CHEBI:57972"/>
        <dbReference type="ChEBI" id="CHEBI:64479"/>
        <dbReference type="ChEBI" id="CHEBI:78846"/>
        <dbReference type="ChEBI" id="CHEBI:149468"/>
        <dbReference type="EC" id="2.3.1.47"/>
    </reaction>
</comment>
<evidence type="ECO:0000256" key="8">
    <source>
        <dbReference type="ARBA" id="ARBA00022898"/>
    </source>
</evidence>
<comment type="similarity">
    <text evidence="3">Belongs to the class-II pyridoxal-phosphate-dependent aminotransferase family. BioF subfamily.</text>
</comment>
<dbReference type="Gene3D" id="3.90.1150.10">
    <property type="entry name" value="Aspartate Aminotransferase, domain 1"/>
    <property type="match status" value="1"/>
</dbReference>
<evidence type="ECO:0000313" key="22">
    <source>
        <dbReference type="Proteomes" id="UP000299011"/>
    </source>
</evidence>
<dbReference type="Gene3D" id="3.40.640.10">
    <property type="entry name" value="Type I PLP-dependent aspartate aminotransferase-like (Major domain)"/>
    <property type="match status" value="1"/>
</dbReference>
<dbReference type="SUPFAM" id="SSF53383">
    <property type="entry name" value="PLP-dependent transferases"/>
    <property type="match status" value="1"/>
</dbReference>
<evidence type="ECO:0000256" key="7">
    <source>
        <dbReference type="ARBA" id="ARBA00022756"/>
    </source>
</evidence>
<name>I3R9K2_HALMT</name>
<dbReference type="AlphaFoldDB" id="I3R9K2"/>
<geneLocation type="plasmid" evidence="18 22">
    <name>pHME322</name>
</geneLocation>
<accession>I3R9K2</accession>
<dbReference type="RefSeq" id="WP_004056370.1">
    <property type="nucleotide sequence ID" value="NC_017943.1"/>
</dbReference>
<dbReference type="InterPro" id="IPR050087">
    <property type="entry name" value="AON_synthase_class-II"/>
</dbReference>
<geneLocation type="plasmid" evidence="15 19">
    <name>pHM300</name>
</geneLocation>
<dbReference type="GO" id="GO:0009102">
    <property type="term" value="P:biotin biosynthetic process"/>
    <property type="evidence" value="ECO:0007669"/>
    <property type="project" value="UniProtKB-KW"/>
</dbReference>
<evidence type="ECO:0000256" key="9">
    <source>
        <dbReference type="ARBA" id="ARBA00032610"/>
    </source>
</evidence>
<dbReference type="EMBL" id="CP039141">
    <property type="protein sequence ID" value="QCQ77341.1"/>
    <property type="molecule type" value="Genomic_DNA"/>
</dbReference>
<reference evidence="15" key="5">
    <citation type="submission" date="2014-05" db="EMBL/GenBank/DDBJ databases">
        <authorList>
            <person name="Wang L."/>
            <person name="Yang H."/>
            <person name="Xiang H."/>
        </authorList>
    </citation>
    <scope>NUCLEOTIDE SEQUENCE</scope>
    <source>
        <strain evidence="15">CGMCC 1.2087</strain>
        <plasmid evidence="15">pHM300</plasmid>
    </source>
</reference>
<evidence type="ECO:0000256" key="2">
    <source>
        <dbReference type="ARBA" id="ARBA00004746"/>
    </source>
</evidence>
<dbReference type="Pfam" id="PF00155">
    <property type="entry name" value="Aminotran_1_2"/>
    <property type="match status" value="1"/>
</dbReference>
<keyword evidence="8 12" id="KW-0663">Pyridoxal phosphate</keyword>
<reference evidence="17 20" key="3">
    <citation type="journal article" date="2014" name="PLoS Genet.">
        <title>Phylogenetically driven sequencing of extremely halophilic archaea reveals strategies for static and dynamic osmo-response.</title>
        <authorList>
            <person name="Becker E.A."/>
            <person name="Seitzer P.M."/>
            <person name="Tritt A."/>
            <person name="Larsen D."/>
            <person name="Krusor M."/>
            <person name="Yao A.I."/>
            <person name="Wu D."/>
            <person name="Madern D."/>
            <person name="Eisen J.A."/>
            <person name="Darling A.E."/>
            <person name="Facciotti M.T."/>
        </authorList>
    </citation>
    <scope>NUCLEOTIDE SEQUENCE [LARGE SCALE GENOMIC DNA]</scope>
    <source>
        <strain evidence="17">ATCC 33500</strain>
        <strain evidence="20">ATCC 33500 / DSM 1411 / JCM 8866 / NBRC 14739 / NCIMB 2177 / R-4</strain>
    </source>
</reference>
<evidence type="ECO:0000256" key="4">
    <source>
        <dbReference type="ARBA" id="ARBA00011738"/>
    </source>
</evidence>
<dbReference type="OrthoDB" id="9071at2157"/>
<dbReference type="InterPro" id="IPR015424">
    <property type="entry name" value="PyrdxlP-dep_Trfase"/>
</dbReference>
<dbReference type="PROSITE" id="PS00599">
    <property type="entry name" value="AA_TRANSFER_CLASS_2"/>
    <property type="match status" value="1"/>
</dbReference>
<evidence type="ECO:0000313" key="15">
    <source>
        <dbReference type="EMBL" id="AFK20912.1"/>
    </source>
</evidence>
<gene>
    <name evidence="15" type="primary">bioF</name>
    <name evidence="15" type="ordered locus">HFX_5077</name>
    <name evidence="16" type="ORF">BM92_18630</name>
    <name evidence="17" type="ORF">C439_00825</name>
    <name evidence="18" type="ORF">E6P09_18705</name>
</gene>
<reference evidence="15 19" key="2">
    <citation type="journal article" date="2012" name="J. Bacteriol.">
        <title>Complete genome sequence of the metabolically versatile halophilic archaeon Haloferax mediterranei, a poly(3-hydroxybutyrate-co-3-hydroxyvalerate) producer.</title>
        <authorList>
            <person name="Han J."/>
            <person name="Zhang F."/>
            <person name="Hou J."/>
            <person name="Liu X."/>
            <person name="Li M."/>
            <person name="Liu H."/>
            <person name="Cai L."/>
            <person name="Zhang B."/>
            <person name="Chen Y."/>
            <person name="Zhou J."/>
            <person name="Hu S."/>
            <person name="Xiang H."/>
        </authorList>
    </citation>
    <scope>NUCLEOTIDE SEQUENCE [LARGE SCALE GENOMIC DNA]</scope>
    <source>
        <strain evidence="19">ATCC 33500 / DSM 1411 / JCM 8866 / NBRC 14739 / NCIMB 2177 / R-4</strain>
        <strain evidence="15">CGMCC 1.2087</strain>
        <plasmid evidence="19">pHM300</plasmid>
    </source>
</reference>
<evidence type="ECO:0000313" key="16">
    <source>
        <dbReference type="EMBL" id="AHZ24219.1"/>
    </source>
</evidence>
<dbReference type="EMBL" id="CP007553">
    <property type="protein sequence ID" value="AHZ24219.1"/>
    <property type="molecule type" value="Genomic_DNA"/>
</dbReference>
<keyword evidence="7" id="KW-0093">Biotin biosynthesis</keyword>
<proteinExistence type="inferred from homology"/>
<dbReference type="KEGG" id="hme:HFX_5077"/>
<reference evidence="18 22" key="6">
    <citation type="submission" date="2019-04" db="EMBL/GenBank/DDBJ databases">
        <title>Methylomes of two halophilic Archaea, Haloarcula marismortui and Haloferax mediterranei.</title>
        <authorList>
            <person name="DasSarma S."/>
            <person name="DasSarma P."/>
            <person name="DasSarma S."/>
            <person name="Fomenkov A."/>
            <person name="Vincze T."/>
            <person name="Anton B.P."/>
            <person name="Roberts R.J."/>
        </authorList>
    </citation>
    <scope>NUCLEOTIDE SEQUENCE [LARGE SCALE GENOMIC DNA]</scope>
    <source>
        <strain evidence="18">ATCC 33500</strain>
        <strain evidence="22">ATCC 33500 / DSM 1411 / JCM 8866 / NBRC 14739 / NCIMB 2177 / R-4</strain>
        <plasmid evidence="18 22">pHME322</plasmid>
    </source>
</reference>
<evidence type="ECO:0000313" key="18">
    <source>
        <dbReference type="EMBL" id="QCQ77341.1"/>
    </source>
</evidence>
<evidence type="ECO:0000313" key="21">
    <source>
        <dbReference type="Proteomes" id="UP000027075"/>
    </source>
</evidence>
<dbReference type="GeneID" id="40158492"/>
<evidence type="ECO:0000256" key="1">
    <source>
        <dbReference type="ARBA" id="ARBA00001933"/>
    </source>
</evidence>
<sequence length="404" mass="43094">MDPDTTESQSGSPPQPDRGFDLESRLEARQRHGLRRELEPAADVSARTRIGGESQLVFAANNYLGLATDSRVQQAAASAAHAVGTGSGASRLITGDTELHRELEGDLAAIKHTDRTLLFSSGYAANVGTIAALDPDVIFSDELNHASIIDGCRLSDAETVVYDHCDAESLATELHTRAETAADDEQWLIATDTVFSMDGDVAPLAAICDLAERYGAWVLVDEAHATGLYENGGGLVQREGLSDRIDVQIGTLSKALASQGGYVAGSETLIEYLVNEARSFVFSTGLAPPAVGASKAALRIARDGECRKSLWENVETLRDGLESMGYRVLGETQVLPVLVGDRADAIALDERLREQGIVAPVIRPPTVPDGTSRIRVAPMATHTEANIDRCLTAFETVGTNLELI</sequence>
<evidence type="ECO:0000313" key="19">
    <source>
        <dbReference type="Proteomes" id="UP000006469"/>
    </source>
</evidence>
<dbReference type="PATRIC" id="fig|523841.21.peg.165"/>
<dbReference type="PANTHER" id="PTHR13693">
    <property type="entry name" value="CLASS II AMINOTRANSFERASE/8-AMINO-7-OXONONANOATE SYNTHASE"/>
    <property type="match status" value="1"/>
</dbReference>
<dbReference type="PANTHER" id="PTHR13693:SF100">
    <property type="entry name" value="8-AMINO-7-OXONONANOATE SYNTHASE"/>
    <property type="match status" value="1"/>
</dbReference>
<evidence type="ECO:0000256" key="3">
    <source>
        <dbReference type="ARBA" id="ARBA00010008"/>
    </source>
</evidence>